<name>A0AAU0UNW5_9FIRM</name>
<dbReference type="CDD" id="cd19481">
    <property type="entry name" value="RecA-like_protease"/>
    <property type="match status" value="1"/>
</dbReference>
<accession>A0AAU0UNW5</accession>
<dbReference type="EMBL" id="CP121694">
    <property type="protein sequence ID" value="WRO21916.1"/>
    <property type="molecule type" value="Genomic_DNA"/>
</dbReference>
<comment type="similarity">
    <text evidence="1">Belongs to the AAA ATPase family.</text>
</comment>
<dbReference type="AlphaFoldDB" id="A0AAU0UNW5"/>
<dbReference type="Proteomes" id="UP001329915">
    <property type="component" value="Chromosome"/>
</dbReference>
<evidence type="ECO:0000256" key="2">
    <source>
        <dbReference type="ARBA" id="ARBA00022741"/>
    </source>
</evidence>
<dbReference type="InterPro" id="IPR003959">
    <property type="entry name" value="ATPase_AAA_core"/>
</dbReference>
<dbReference type="InterPro" id="IPR027417">
    <property type="entry name" value="P-loop_NTPase"/>
</dbReference>
<dbReference type="InterPro" id="IPR003593">
    <property type="entry name" value="AAA+_ATPase"/>
</dbReference>
<dbReference type="RefSeq" id="WP_366924742.1">
    <property type="nucleotide sequence ID" value="NZ_CP121694.1"/>
</dbReference>
<keyword evidence="6" id="KW-1185">Reference proteome</keyword>
<feature type="domain" description="AAA+ ATPase" evidence="4">
    <location>
        <begin position="116"/>
        <end position="248"/>
    </location>
</feature>
<dbReference type="GO" id="GO:0005524">
    <property type="term" value="F:ATP binding"/>
    <property type="evidence" value="ECO:0007669"/>
    <property type="project" value="UniProtKB-KW"/>
</dbReference>
<dbReference type="Gene3D" id="3.40.50.300">
    <property type="entry name" value="P-loop containing nucleotide triphosphate hydrolases"/>
    <property type="match status" value="1"/>
</dbReference>
<dbReference type="SUPFAM" id="SSF52540">
    <property type="entry name" value="P-loop containing nucleoside triphosphate hydrolases"/>
    <property type="match status" value="1"/>
</dbReference>
<dbReference type="Gene3D" id="1.10.8.60">
    <property type="match status" value="1"/>
</dbReference>
<sequence>MYTEIVKIIEGGIIGDKEKVYNYAQVLADNLENSGDVSLSKKIRSLLVNKKTRMASLDEFSTKPVDTESRMDIVDIFIPDKTFEEPILKQYIHDEIEEFIHSYEQRDEILRAGIEMVSSLLLYGPPGCGKTTVAKFVSYKTGLPLVTVRLDGLVSSLLGSTAKNIRKIFDYASKRDCILFLDEFDVVAKLRDDKHELGELKRVVNSLLQNIDDFSQNSILIAATNHHELLDPAVWRRFSKIITLEKPNKDEIMLLVKSFIKNSNSNVIENEKKLGLLASAFDGISHADVKTVVNNAIKKAIINKKIVTHNWDLLNEVYLYRNHKIISDSDFIKFLLQYGVTQKEASDNFNYSIRKVRDVAKLTD</sequence>
<organism evidence="5 6">
    <name type="scientific">Metallumcola ferriviriculae</name>
    <dbReference type="NCBI Taxonomy" id="3039180"/>
    <lineage>
        <taxon>Bacteria</taxon>
        <taxon>Bacillati</taxon>
        <taxon>Bacillota</taxon>
        <taxon>Clostridia</taxon>
        <taxon>Neomoorellales</taxon>
        <taxon>Desulfitibacteraceae</taxon>
        <taxon>Metallumcola</taxon>
    </lineage>
</organism>
<gene>
    <name evidence="5" type="ORF">MFMK1_001737</name>
</gene>
<evidence type="ECO:0000313" key="6">
    <source>
        <dbReference type="Proteomes" id="UP001329915"/>
    </source>
</evidence>
<keyword evidence="3 5" id="KW-0067">ATP-binding</keyword>
<keyword evidence="2" id="KW-0547">Nucleotide-binding</keyword>
<evidence type="ECO:0000313" key="5">
    <source>
        <dbReference type="EMBL" id="WRO21916.1"/>
    </source>
</evidence>
<evidence type="ECO:0000256" key="3">
    <source>
        <dbReference type="ARBA" id="ARBA00022840"/>
    </source>
</evidence>
<evidence type="ECO:0000259" key="4">
    <source>
        <dbReference type="SMART" id="SM00382"/>
    </source>
</evidence>
<dbReference type="InterPro" id="IPR050221">
    <property type="entry name" value="26S_Proteasome_ATPase"/>
</dbReference>
<protein>
    <submittedName>
        <fullName evidence="5">ATP-binding protein</fullName>
    </submittedName>
</protein>
<reference evidence="5 6" key="1">
    <citation type="submission" date="2023-04" db="EMBL/GenBank/DDBJ databases">
        <authorList>
            <person name="Hsu D."/>
        </authorList>
    </citation>
    <scope>NUCLEOTIDE SEQUENCE [LARGE SCALE GENOMIC DNA]</scope>
    <source>
        <strain evidence="5 6">MK1</strain>
    </source>
</reference>
<dbReference type="PANTHER" id="PTHR23073">
    <property type="entry name" value="26S PROTEASOME REGULATORY SUBUNIT"/>
    <property type="match status" value="1"/>
</dbReference>
<dbReference type="Pfam" id="PF00004">
    <property type="entry name" value="AAA"/>
    <property type="match status" value="1"/>
</dbReference>
<dbReference type="SMART" id="SM00382">
    <property type="entry name" value="AAA"/>
    <property type="match status" value="1"/>
</dbReference>
<evidence type="ECO:0000256" key="1">
    <source>
        <dbReference type="ARBA" id="ARBA00006914"/>
    </source>
</evidence>
<dbReference type="KEGG" id="dbc:MFMK1_001737"/>
<dbReference type="GO" id="GO:0016887">
    <property type="term" value="F:ATP hydrolysis activity"/>
    <property type="evidence" value="ECO:0007669"/>
    <property type="project" value="InterPro"/>
</dbReference>
<proteinExistence type="inferred from homology"/>